<comment type="caution">
    <text evidence="2">The sequence shown here is derived from an EMBL/GenBank/DDBJ whole genome shotgun (WGS) entry which is preliminary data.</text>
</comment>
<dbReference type="AlphaFoldDB" id="A0A2I0GJH8"/>
<evidence type="ECO:0000313" key="2">
    <source>
        <dbReference type="EMBL" id="PKH56318.1"/>
    </source>
</evidence>
<keyword evidence="1" id="KW-1133">Transmembrane helix</keyword>
<organism evidence="2 3">
    <name type="scientific">Punica granatum</name>
    <name type="common">Pomegranate</name>
    <dbReference type="NCBI Taxonomy" id="22663"/>
    <lineage>
        <taxon>Eukaryota</taxon>
        <taxon>Viridiplantae</taxon>
        <taxon>Streptophyta</taxon>
        <taxon>Embryophyta</taxon>
        <taxon>Tracheophyta</taxon>
        <taxon>Spermatophyta</taxon>
        <taxon>Magnoliopsida</taxon>
        <taxon>eudicotyledons</taxon>
        <taxon>Gunneridae</taxon>
        <taxon>Pentapetalae</taxon>
        <taxon>rosids</taxon>
        <taxon>malvids</taxon>
        <taxon>Myrtales</taxon>
        <taxon>Lythraceae</taxon>
        <taxon>Punica</taxon>
    </lineage>
</organism>
<sequence>MRWSRSESRAIEHNLPFFLSLHRVLFVSHGLLLIFRNNLFVHFFQNDYGNVQHFLVEPKVPCQLEEPTPSLPCKPISTRVPFSFLGSPLSSLCNSPFPGSFELQNHPKHGPRRRYNFPTLRGVGLFSFTAFVGR</sequence>
<dbReference type="EMBL" id="PGOL01045133">
    <property type="protein sequence ID" value="PKH56318.1"/>
    <property type="molecule type" value="Genomic_DNA"/>
</dbReference>
<keyword evidence="1" id="KW-0472">Membrane</keyword>
<evidence type="ECO:0000256" key="1">
    <source>
        <dbReference type="SAM" id="Phobius"/>
    </source>
</evidence>
<dbReference type="Proteomes" id="UP000233551">
    <property type="component" value="Unassembled WGS sequence"/>
</dbReference>
<keyword evidence="1" id="KW-0812">Transmembrane</keyword>
<protein>
    <submittedName>
        <fullName evidence="2">Uncharacterized protein</fullName>
    </submittedName>
</protein>
<evidence type="ECO:0000313" key="3">
    <source>
        <dbReference type="Proteomes" id="UP000233551"/>
    </source>
</evidence>
<accession>A0A2I0GJH8</accession>
<reference evidence="2 3" key="1">
    <citation type="submission" date="2017-11" db="EMBL/GenBank/DDBJ databases">
        <title>De-novo sequencing of pomegranate (Punica granatum L.) genome.</title>
        <authorList>
            <person name="Akparov Z."/>
            <person name="Amiraslanov A."/>
            <person name="Hajiyeva S."/>
            <person name="Abbasov M."/>
            <person name="Kaur K."/>
            <person name="Hamwieh A."/>
            <person name="Solovyev V."/>
            <person name="Salamov A."/>
            <person name="Braich B."/>
            <person name="Kosarev P."/>
            <person name="Mahmoud A."/>
            <person name="Hajiyev E."/>
            <person name="Babayeva S."/>
            <person name="Izzatullayeva V."/>
            <person name="Mammadov A."/>
            <person name="Mammadov A."/>
            <person name="Sharifova S."/>
            <person name="Ojaghi J."/>
            <person name="Eynullazada K."/>
            <person name="Bayramov B."/>
            <person name="Abdulazimova A."/>
            <person name="Shahmuradov I."/>
        </authorList>
    </citation>
    <scope>NUCLEOTIDE SEQUENCE [LARGE SCALE GENOMIC DNA]</scope>
    <source>
        <strain evidence="3">cv. AG2017</strain>
        <tissue evidence="2">Leaf</tissue>
    </source>
</reference>
<keyword evidence="3" id="KW-1185">Reference proteome</keyword>
<name>A0A2I0GJH8_PUNGR</name>
<proteinExistence type="predicted"/>
<gene>
    <name evidence="2" type="ORF">CRG98_050310</name>
</gene>
<feature type="transmembrane region" description="Helical" evidence="1">
    <location>
        <begin position="15"/>
        <end position="35"/>
    </location>
</feature>